<evidence type="ECO:0000259" key="7">
    <source>
        <dbReference type="PROSITE" id="PS51384"/>
    </source>
</evidence>
<dbReference type="InterPro" id="IPR013112">
    <property type="entry name" value="FAD-bd_8"/>
</dbReference>
<keyword evidence="3 6" id="KW-1133">Transmembrane helix</keyword>
<evidence type="ECO:0000313" key="8">
    <source>
        <dbReference type="EMBL" id="CAH3185251.1"/>
    </source>
</evidence>
<gene>
    <name evidence="8" type="ORF">PEVE_00015999</name>
</gene>
<feature type="non-terminal residue" evidence="8">
    <location>
        <position position="516"/>
    </location>
</feature>
<dbReference type="Gene3D" id="3.40.50.80">
    <property type="entry name" value="Nucleotide-binding domain of ferredoxin-NADP reductase (FNR) module"/>
    <property type="match status" value="1"/>
</dbReference>
<dbReference type="InterPro" id="IPR017938">
    <property type="entry name" value="Riboflavin_synthase-like_b-brl"/>
</dbReference>
<dbReference type="InterPro" id="IPR017927">
    <property type="entry name" value="FAD-bd_FR_type"/>
</dbReference>
<dbReference type="EMBL" id="CALNXI010002245">
    <property type="protein sequence ID" value="CAH3185251.1"/>
    <property type="molecule type" value="Genomic_DNA"/>
</dbReference>
<dbReference type="InterPro" id="IPR039261">
    <property type="entry name" value="FNR_nucleotide-bd"/>
</dbReference>
<dbReference type="CDD" id="cd06186">
    <property type="entry name" value="NOX_Duox_like_FAD_NADP"/>
    <property type="match status" value="1"/>
</dbReference>
<dbReference type="PROSITE" id="PS51384">
    <property type="entry name" value="FAD_FR"/>
    <property type="match status" value="1"/>
</dbReference>
<dbReference type="InterPro" id="IPR050369">
    <property type="entry name" value="RBOH/FRE"/>
</dbReference>
<keyword evidence="4" id="KW-0560">Oxidoreductase</keyword>
<accession>A0ABN8S0L2</accession>
<evidence type="ECO:0000256" key="6">
    <source>
        <dbReference type="SAM" id="Phobius"/>
    </source>
</evidence>
<dbReference type="Pfam" id="PF01794">
    <property type="entry name" value="Ferric_reduct"/>
    <property type="match status" value="1"/>
</dbReference>
<evidence type="ECO:0000313" key="9">
    <source>
        <dbReference type="Proteomes" id="UP001159427"/>
    </source>
</evidence>
<keyword evidence="9" id="KW-1185">Reference proteome</keyword>
<feature type="transmembrane region" description="Helical" evidence="6">
    <location>
        <begin position="147"/>
        <end position="170"/>
    </location>
</feature>
<keyword evidence="5 6" id="KW-0472">Membrane</keyword>
<name>A0ABN8S0L2_9CNID</name>
<feature type="transmembrane region" description="Helical" evidence="6">
    <location>
        <begin position="103"/>
        <end position="120"/>
    </location>
</feature>
<comment type="caution">
    <text evidence="8">The sequence shown here is derived from an EMBL/GenBank/DDBJ whole genome shotgun (WGS) entry which is preliminary data.</text>
</comment>
<sequence>MHYEFFIDFNFVSQAIIFAINVLVFLRFFYKYRYSSEYRYLYTMLGDSLCWSRGSASVLCLNCFLVLLPMCRNTLALIRAKVIGCVFRRFLDRNVWFHKARAIGIIVSTGAHIVAHVINAKRFSVNYSLKFRDLNFASYHNQEPLELVLTSVAGLTGLLMVIVLLAMIVTSTPAVRRASYEIFWYTHHLFVVFFLLLFVHGFGGVIKHQANLELHSPGCKLTKSNNISGNNSNMTWCFEDPVFKADEAQAWKWCIVPLFIYIMERLTRTFRSLQNVDLLQVFQHSDGVVEVKMSKRNFSAAAGQYVFIKCSDVSAFEWHPFTLTKCPVSDDPSFSIHCKTLGNRTEKFTDLLLQASAEEDKKSFNCGIENGKSFSNLTSQIKIAIDGPYGSPCMVRLHASASLMTNIIVVLFLVFRTLTSVGGRHIKLKRLYFLWVCKHIESFQWFVDLLHSLHDELWESNRPDFLICNFYVTCSGSQLNDQIHKKLCDGWLLSRLHKNKPSWKAMFDRVSRENPR</sequence>
<dbReference type="PANTHER" id="PTHR11972:SF153">
    <property type="entry name" value="SUPEROXIDE-GENERATING NADPH OXIDASE HEAVY CHAIN SUBUNIT A"/>
    <property type="match status" value="1"/>
</dbReference>
<comment type="subcellular location">
    <subcellularLocation>
        <location evidence="1">Membrane</location>
        <topology evidence="1">Multi-pass membrane protein</topology>
    </subcellularLocation>
</comment>
<keyword evidence="2 6" id="KW-0812">Transmembrane</keyword>
<dbReference type="Pfam" id="PF08022">
    <property type="entry name" value="FAD_binding_8"/>
    <property type="match status" value="1"/>
</dbReference>
<reference evidence="8 9" key="1">
    <citation type="submission" date="2022-05" db="EMBL/GenBank/DDBJ databases">
        <authorList>
            <consortium name="Genoscope - CEA"/>
            <person name="William W."/>
        </authorList>
    </citation>
    <scope>NUCLEOTIDE SEQUENCE [LARGE SCALE GENOMIC DNA]</scope>
</reference>
<feature type="transmembrane region" description="Helical" evidence="6">
    <location>
        <begin position="50"/>
        <end position="68"/>
    </location>
</feature>
<feature type="transmembrane region" description="Helical" evidence="6">
    <location>
        <begin position="12"/>
        <end position="30"/>
    </location>
</feature>
<dbReference type="Proteomes" id="UP001159427">
    <property type="component" value="Unassembled WGS sequence"/>
</dbReference>
<feature type="transmembrane region" description="Helical" evidence="6">
    <location>
        <begin position="182"/>
        <end position="206"/>
    </location>
</feature>
<evidence type="ECO:0000256" key="1">
    <source>
        <dbReference type="ARBA" id="ARBA00004141"/>
    </source>
</evidence>
<feature type="domain" description="FAD-binding FR-type" evidence="7">
    <location>
        <begin position="265"/>
        <end position="395"/>
    </location>
</feature>
<evidence type="ECO:0000256" key="2">
    <source>
        <dbReference type="ARBA" id="ARBA00022692"/>
    </source>
</evidence>
<dbReference type="PANTHER" id="PTHR11972">
    <property type="entry name" value="NADPH OXIDASE"/>
    <property type="match status" value="1"/>
</dbReference>
<organism evidence="8 9">
    <name type="scientific">Porites evermanni</name>
    <dbReference type="NCBI Taxonomy" id="104178"/>
    <lineage>
        <taxon>Eukaryota</taxon>
        <taxon>Metazoa</taxon>
        <taxon>Cnidaria</taxon>
        <taxon>Anthozoa</taxon>
        <taxon>Hexacorallia</taxon>
        <taxon>Scleractinia</taxon>
        <taxon>Fungiina</taxon>
        <taxon>Poritidae</taxon>
        <taxon>Porites</taxon>
    </lineage>
</organism>
<protein>
    <recommendedName>
        <fullName evidence="7">FAD-binding FR-type domain-containing protein</fullName>
    </recommendedName>
</protein>
<evidence type="ECO:0000256" key="5">
    <source>
        <dbReference type="ARBA" id="ARBA00023136"/>
    </source>
</evidence>
<proteinExistence type="predicted"/>
<evidence type="ECO:0000256" key="4">
    <source>
        <dbReference type="ARBA" id="ARBA00023002"/>
    </source>
</evidence>
<dbReference type="InterPro" id="IPR013130">
    <property type="entry name" value="Fe3_Rdtase_TM_dom"/>
</dbReference>
<evidence type="ECO:0000256" key="3">
    <source>
        <dbReference type="ARBA" id="ARBA00022989"/>
    </source>
</evidence>
<dbReference type="SUPFAM" id="SSF63380">
    <property type="entry name" value="Riboflavin synthase domain-like"/>
    <property type="match status" value="1"/>
</dbReference>